<dbReference type="EC" id="1.7.99.4" evidence="11"/>
<comment type="subcellular location">
    <subcellularLocation>
        <location evidence="1">Cell membrane</location>
        <topology evidence="1">Multi-pass membrane protein</topology>
    </subcellularLocation>
</comment>
<dbReference type="PANTHER" id="PTHR30598:SF4">
    <property type="entry name" value="RESPIRATORY NITRATE REDUCTASE 2 GAMMA CHAIN"/>
    <property type="match status" value="1"/>
</dbReference>
<proteinExistence type="predicted"/>
<evidence type="ECO:0000256" key="7">
    <source>
        <dbReference type="ARBA" id="ARBA00023002"/>
    </source>
</evidence>
<dbReference type="EMBL" id="LR590464">
    <property type="protein sequence ID" value="VTP68378.1"/>
    <property type="molecule type" value="Genomic_DNA"/>
</dbReference>
<name>A0A4U9HUU2_9ENTR</name>
<keyword evidence="5" id="KW-0249">Electron transport</keyword>
<evidence type="ECO:0000259" key="10">
    <source>
        <dbReference type="Pfam" id="PF02665"/>
    </source>
</evidence>
<dbReference type="GO" id="GO:0005886">
    <property type="term" value="C:plasma membrane"/>
    <property type="evidence" value="ECO:0007669"/>
    <property type="project" value="UniProtKB-SubCell"/>
</dbReference>
<evidence type="ECO:0000256" key="3">
    <source>
        <dbReference type="ARBA" id="ARBA00022475"/>
    </source>
</evidence>
<dbReference type="Pfam" id="PF02665">
    <property type="entry name" value="Nitrate_red_gam"/>
    <property type="match status" value="1"/>
</dbReference>
<keyword evidence="4 9" id="KW-0812">Transmembrane</keyword>
<protein>
    <submittedName>
        <fullName evidence="11">Respiratory nitrate reductase 2 gamma chain</fullName>
        <ecNumber evidence="11">1.7.99.4</ecNumber>
    </submittedName>
</protein>
<dbReference type="Proteomes" id="UP000310719">
    <property type="component" value="Chromosome"/>
</dbReference>
<dbReference type="PANTHER" id="PTHR30598">
    <property type="entry name" value="NITRATE REDUCTASE PRIVATE CHAPERONE, REDOX ENZYME MATURATION PROTEIN REMP FAMILY"/>
    <property type="match status" value="1"/>
</dbReference>
<evidence type="ECO:0000256" key="4">
    <source>
        <dbReference type="ARBA" id="ARBA00022692"/>
    </source>
</evidence>
<reference evidence="11 12" key="1">
    <citation type="submission" date="2019-05" db="EMBL/GenBank/DDBJ databases">
        <authorList>
            <consortium name="Pathogen Informatics"/>
        </authorList>
    </citation>
    <scope>NUCLEOTIDE SEQUENCE [LARGE SCALE GENOMIC DNA]</scope>
    <source>
        <strain evidence="11 12">NCTC13032</strain>
    </source>
</reference>
<keyword evidence="3" id="KW-1003">Cell membrane</keyword>
<evidence type="ECO:0000313" key="12">
    <source>
        <dbReference type="Proteomes" id="UP000310719"/>
    </source>
</evidence>
<keyword evidence="6 9" id="KW-1133">Transmembrane helix</keyword>
<evidence type="ECO:0000256" key="2">
    <source>
        <dbReference type="ARBA" id="ARBA00022448"/>
    </source>
</evidence>
<dbReference type="InterPro" id="IPR051936">
    <property type="entry name" value="Heme-iron_electron_transfer"/>
</dbReference>
<sequence length="101" mass="11548">MTHHLNVFFFDIYPYICAAVFFLGSWLRYDYGQYTWRASSSQLLEQARHELGFQPVPHRYSGDFLRASVRHVDPALDVRLVPALWAVKQQLAMIAGGSAAC</sequence>
<organism evidence="11 12">
    <name type="scientific">Leclercia adecarboxylata</name>
    <dbReference type="NCBI Taxonomy" id="83655"/>
    <lineage>
        <taxon>Bacteria</taxon>
        <taxon>Pseudomonadati</taxon>
        <taxon>Pseudomonadota</taxon>
        <taxon>Gammaproteobacteria</taxon>
        <taxon>Enterobacterales</taxon>
        <taxon>Enterobacteriaceae</taxon>
        <taxon>Leclercia</taxon>
    </lineage>
</organism>
<keyword evidence="8 9" id="KW-0472">Membrane</keyword>
<evidence type="ECO:0000256" key="6">
    <source>
        <dbReference type="ARBA" id="ARBA00022989"/>
    </source>
</evidence>
<dbReference type="AlphaFoldDB" id="A0A4U9HUU2"/>
<evidence type="ECO:0000313" key="11">
    <source>
        <dbReference type="EMBL" id="VTP68378.1"/>
    </source>
</evidence>
<dbReference type="InterPro" id="IPR023234">
    <property type="entry name" value="NarG-like_domain"/>
</dbReference>
<dbReference type="GO" id="GO:0020037">
    <property type="term" value="F:heme binding"/>
    <property type="evidence" value="ECO:0007669"/>
    <property type="project" value="TreeGrafter"/>
</dbReference>
<dbReference type="GO" id="GO:0019645">
    <property type="term" value="P:anaerobic electron transport chain"/>
    <property type="evidence" value="ECO:0007669"/>
    <property type="project" value="TreeGrafter"/>
</dbReference>
<dbReference type="GO" id="GO:0008940">
    <property type="term" value="F:nitrate reductase activity"/>
    <property type="evidence" value="ECO:0007669"/>
    <property type="project" value="TreeGrafter"/>
</dbReference>
<evidence type="ECO:0000256" key="5">
    <source>
        <dbReference type="ARBA" id="ARBA00022982"/>
    </source>
</evidence>
<evidence type="ECO:0000256" key="9">
    <source>
        <dbReference type="SAM" id="Phobius"/>
    </source>
</evidence>
<dbReference type="InterPro" id="IPR036197">
    <property type="entry name" value="NarG-like_sf"/>
</dbReference>
<dbReference type="GO" id="GO:0009055">
    <property type="term" value="F:electron transfer activity"/>
    <property type="evidence" value="ECO:0007669"/>
    <property type="project" value="TreeGrafter"/>
</dbReference>
<feature type="transmembrane region" description="Helical" evidence="9">
    <location>
        <begin position="12"/>
        <end position="29"/>
    </location>
</feature>
<dbReference type="SUPFAM" id="SSF103501">
    <property type="entry name" value="Respiratory nitrate reductase 1 gamma chain"/>
    <property type="match status" value="1"/>
</dbReference>
<keyword evidence="7 11" id="KW-0560">Oxidoreductase</keyword>
<feature type="domain" description="NarG-like" evidence="10">
    <location>
        <begin position="6"/>
        <end position="52"/>
    </location>
</feature>
<dbReference type="Gene3D" id="1.20.950.20">
    <property type="entry name" value="Transmembrane di-heme cytochromes, Chain C"/>
    <property type="match status" value="1"/>
</dbReference>
<accession>A0A4U9HUU2</accession>
<evidence type="ECO:0000256" key="1">
    <source>
        <dbReference type="ARBA" id="ARBA00004651"/>
    </source>
</evidence>
<gene>
    <name evidence="11" type="primary">narV_1</name>
    <name evidence="11" type="ORF">NCTC13032_03525</name>
</gene>
<evidence type="ECO:0000256" key="8">
    <source>
        <dbReference type="ARBA" id="ARBA00023136"/>
    </source>
</evidence>
<keyword evidence="2" id="KW-0813">Transport</keyword>